<comment type="similarity">
    <text evidence="8 9">Belongs to the OMP decarboxylase family. Type 1 subfamily.</text>
</comment>
<feature type="binding site" evidence="9 11">
    <location>
        <position position="192"/>
    </location>
    <ligand>
        <name>substrate</name>
    </ligand>
</feature>
<dbReference type="SUPFAM" id="SSF51366">
    <property type="entry name" value="Ribulose-phoshate binding barrel"/>
    <property type="match status" value="1"/>
</dbReference>
<evidence type="ECO:0000256" key="1">
    <source>
        <dbReference type="ARBA" id="ARBA00002356"/>
    </source>
</evidence>
<dbReference type="InterPro" id="IPR018089">
    <property type="entry name" value="OMPdecase_AS"/>
</dbReference>
<feature type="binding site" evidence="9 11">
    <location>
        <position position="40"/>
    </location>
    <ligand>
        <name>substrate</name>
    </ligand>
</feature>
<evidence type="ECO:0000256" key="11">
    <source>
        <dbReference type="PIRSR" id="PIRSR614732-2"/>
    </source>
</evidence>
<evidence type="ECO:0000256" key="2">
    <source>
        <dbReference type="ARBA" id="ARBA00004861"/>
    </source>
</evidence>
<dbReference type="PANTHER" id="PTHR32119">
    <property type="entry name" value="OROTIDINE 5'-PHOSPHATE DECARBOXYLASE"/>
    <property type="match status" value="1"/>
</dbReference>
<proteinExistence type="inferred from homology"/>
<dbReference type="STRING" id="209880.SAMN02910343_00736"/>
<comment type="pathway">
    <text evidence="2 9 12">Pyrimidine metabolism; UMP biosynthesis via de novo pathway; UMP from orotate: step 2/2.</text>
</comment>
<dbReference type="GO" id="GO:0004590">
    <property type="term" value="F:orotidine-5'-phosphate decarboxylase activity"/>
    <property type="evidence" value="ECO:0007669"/>
    <property type="project" value="UniProtKB-UniRule"/>
</dbReference>
<feature type="binding site" evidence="9 11">
    <location>
        <position position="18"/>
    </location>
    <ligand>
        <name>substrate</name>
    </ligand>
</feature>
<dbReference type="Gene3D" id="3.20.20.70">
    <property type="entry name" value="Aldolase class I"/>
    <property type="match status" value="1"/>
</dbReference>
<dbReference type="NCBIfam" id="TIGR01740">
    <property type="entry name" value="pyrF"/>
    <property type="match status" value="1"/>
</dbReference>
<evidence type="ECO:0000256" key="12">
    <source>
        <dbReference type="RuleBase" id="RU000512"/>
    </source>
</evidence>
<comment type="subunit">
    <text evidence="3 9">Homodimer.</text>
</comment>
<accession>A0A1G5VMI8</accession>
<evidence type="ECO:0000256" key="8">
    <source>
        <dbReference type="ARBA" id="ARBA00061012"/>
    </source>
</evidence>
<dbReference type="Proteomes" id="UP000199689">
    <property type="component" value="Unassembled WGS sequence"/>
</dbReference>
<dbReference type="PROSITE" id="PS00156">
    <property type="entry name" value="OMPDECASE"/>
    <property type="match status" value="1"/>
</dbReference>
<feature type="binding site" evidence="9 11">
    <location>
        <position position="222"/>
    </location>
    <ligand>
        <name>substrate</name>
    </ligand>
</feature>
<feature type="binding site" evidence="9 11">
    <location>
        <position position="131"/>
    </location>
    <ligand>
        <name>substrate</name>
    </ligand>
</feature>
<feature type="binding site" evidence="9">
    <location>
        <begin position="67"/>
        <end position="76"/>
    </location>
    <ligand>
        <name>substrate</name>
    </ligand>
</feature>
<dbReference type="InterPro" id="IPR013785">
    <property type="entry name" value="Aldolase_TIM"/>
</dbReference>
<dbReference type="OrthoDB" id="9806203at2"/>
<dbReference type="EC" id="4.1.1.23" evidence="9"/>
<evidence type="ECO:0000256" key="7">
    <source>
        <dbReference type="ARBA" id="ARBA00049157"/>
    </source>
</evidence>
<evidence type="ECO:0000313" key="15">
    <source>
        <dbReference type="Proteomes" id="UP000199689"/>
    </source>
</evidence>
<dbReference type="GO" id="GO:0044205">
    <property type="term" value="P:'de novo' UMP biosynthetic process"/>
    <property type="evidence" value="ECO:0007669"/>
    <property type="project" value="UniProtKB-UniRule"/>
</dbReference>
<name>A0A1G5VMI8_9FIRM</name>
<keyword evidence="6 9" id="KW-0456">Lyase</keyword>
<dbReference type="InterPro" id="IPR001754">
    <property type="entry name" value="OMPdeCOase_dom"/>
</dbReference>
<evidence type="ECO:0000256" key="6">
    <source>
        <dbReference type="ARBA" id="ARBA00023239"/>
    </source>
</evidence>
<dbReference type="GO" id="GO:0005829">
    <property type="term" value="C:cytosol"/>
    <property type="evidence" value="ECO:0007669"/>
    <property type="project" value="TreeGrafter"/>
</dbReference>
<dbReference type="HAMAP" id="MF_01200_B">
    <property type="entry name" value="OMPdecase_type1_B"/>
    <property type="match status" value="1"/>
</dbReference>
<dbReference type="GO" id="GO:0006207">
    <property type="term" value="P:'de novo' pyrimidine nucleobase biosynthetic process"/>
    <property type="evidence" value="ECO:0007669"/>
    <property type="project" value="InterPro"/>
</dbReference>
<dbReference type="CDD" id="cd04725">
    <property type="entry name" value="OMP_decarboxylase_like"/>
    <property type="match status" value="1"/>
</dbReference>
<evidence type="ECO:0000313" key="14">
    <source>
        <dbReference type="EMBL" id="SDA47093.1"/>
    </source>
</evidence>
<feature type="binding site" evidence="9 11">
    <location>
        <position position="221"/>
    </location>
    <ligand>
        <name>substrate</name>
    </ligand>
</feature>
<dbReference type="NCBIfam" id="NF001273">
    <property type="entry name" value="PRK00230.1"/>
    <property type="match status" value="1"/>
</dbReference>
<dbReference type="EMBL" id="FMXA01000008">
    <property type="protein sequence ID" value="SDA47093.1"/>
    <property type="molecule type" value="Genomic_DNA"/>
</dbReference>
<dbReference type="RefSeq" id="WP_091363979.1">
    <property type="nucleotide sequence ID" value="NZ_FMXA01000008.1"/>
</dbReference>
<comment type="function">
    <text evidence="1 9">Catalyzes the decarboxylation of orotidine 5'-monophosphate (OMP) to uridine 5'-monophosphate (UMP).</text>
</comment>
<feature type="active site" description="For OMPdecase activity" evidence="10">
    <location>
        <position position="69"/>
    </location>
</feature>
<dbReference type="UniPathway" id="UPA00070">
    <property type="reaction ID" value="UER00120"/>
</dbReference>
<evidence type="ECO:0000259" key="13">
    <source>
        <dbReference type="SMART" id="SM00934"/>
    </source>
</evidence>
<feature type="active site" description="Proton donor" evidence="9">
    <location>
        <position position="69"/>
    </location>
</feature>
<reference evidence="14 15" key="1">
    <citation type="submission" date="2016-10" db="EMBL/GenBank/DDBJ databases">
        <authorList>
            <person name="de Groot N.N."/>
        </authorList>
    </citation>
    <scope>NUCLEOTIDE SEQUENCE [LARGE SCALE GENOMIC DNA]</scope>
    <source>
        <strain evidence="14 15">DSM 15230</strain>
    </source>
</reference>
<dbReference type="Pfam" id="PF00215">
    <property type="entry name" value="OMPdecase"/>
    <property type="match status" value="1"/>
</dbReference>
<dbReference type="InterPro" id="IPR047596">
    <property type="entry name" value="OMPdecase_bac"/>
</dbReference>
<evidence type="ECO:0000256" key="9">
    <source>
        <dbReference type="HAMAP-Rule" id="MF_01200"/>
    </source>
</evidence>
<feature type="binding site" evidence="9 11">
    <location>
        <position position="201"/>
    </location>
    <ligand>
        <name>substrate</name>
    </ligand>
</feature>
<evidence type="ECO:0000256" key="10">
    <source>
        <dbReference type="PIRSR" id="PIRSR614732-1"/>
    </source>
</evidence>
<keyword evidence="5 9" id="KW-0665">Pyrimidine biosynthesis</keyword>
<feature type="domain" description="Orotidine 5'-phosphate decarboxylase" evidence="13">
    <location>
        <begin position="12"/>
        <end position="237"/>
    </location>
</feature>
<dbReference type="SMART" id="SM00934">
    <property type="entry name" value="OMPdecase"/>
    <property type="match status" value="1"/>
</dbReference>
<dbReference type="PANTHER" id="PTHR32119:SF2">
    <property type="entry name" value="OROTIDINE 5'-PHOSPHATE DECARBOXYLASE"/>
    <property type="match status" value="1"/>
</dbReference>
<keyword evidence="15" id="KW-1185">Reference proteome</keyword>
<keyword evidence="4 9" id="KW-0210">Decarboxylase</keyword>
<feature type="active site" description="For OMPdecase activity" evidence="10">
    <location>
        <position position="72"/>
    </location>
</feature>
<protein>
    <recommendedName>
        <fullName evidence="9">Orotidine 5'-phosphate decarboxylase</fullName>
        <ecNumber evidence="9">4.1.1.23</ecNumber>
    </recommendedName>
    <alternativeName>
        <fullName evidence="9">OMP decarboxylase</fullName>
        <shortName evidence="9">OMPDCase</shortName>
        <shortName evidence="9">OMPdecase</shortName>
    </alternativeName>
</protein>
<comment type="catalytic activity">
    <reaction evidence="7 9 12">
        <text>orotidine 5'-phosphate + H(+) = UMP + CO2</text>
        <dbReference type="Rhea" id="RHEA:11596"/>
        <dbReference type="ChEBI" id="CHEBI:15378"/>
        <dbReference type="ChEBI" id="CHEBI:16526"/>
        <dbReference type="ChEBI" id="CHEBI:57538"/>
        <dbReference type="ChEBI" id="CHEBI:57865"/>
        <dbReference type="EC" id="4.1.1.23"/>
    </reaction>
</comment>
<sequence length="244" mass="26176">MNNKTGIAADDRIIIALDVNSFDKMKNIVDMLGDSVSFYKVGMELFYSAGSQAVTYLKEKGKHVFLDLKLHDIPNTVEHSIAAVARLGADLITVHAAGGRGMMEAAVRGASEAAKESGRPRPKILAVTVLTSFDDKGWAETGGQLPILNHVLRLAKLAHESGVDGVVASPREATAIREICGEPFEIVTPGIRPSFAQSNDQKRIATPSRALQDGASRLVIGRPVTKAENPQKAVSLILKEIRGE</sequence>
<dbReference type="AlphaFoldDB" id="A0A1G5VMI8"/>
<feature type="active site" description="For OMPdecase activity" evidence="10">
    <location>
        <position position="67"/>
    </location>
</feature>
<evidence type="ECO:0000256" key="4">
    <source>
        <dbReference type="ARBA" id="ARBA00022793"/>
    </source>
</evidence>
<dbReference type="FunFam" id="3.20.20.70:FF:000015">
    <property type="entry name" value="Orotidine 5'-phosphate decarboxylase"/>
    <property type="match status" value="1"/>
</dbReference>
<organism evidence="14 15">
    <name type="scientific">Allisonella histaminiformans</name>
    <dbReference type="NCBI Taxonomy" id="209880"/>
    <lineage>
        <taxon>Bacteria</taxon>
        <taxon>Bacillati</taxon>
        <taxon>Bacillota</taxon>
        <taxon>Negativicutes</taxon>
        <taxon>Veillonellales</taxon>
        <taxon>Veillonellaceae</taxon>
        <taxon>Allisonella</taxon>
    </lineage>
</organism>
<evidence type="ECO:0000256" key="3">
    <source>
        <dbReference type="ARBA" id="ARBA00011738"/>
    </source>
</evidence>
<evidence type="ECO:0000256" key="5">
    <source>
        <dbReference type="ARBA" id="ARBA00022975"/>
    </source>
</evidence>
<dbReference type="InterPro" id="IPR014732">
    <property type="entry name" value="OMPdecase"/>
</dbReference>
<gene>
    <name evidence="9" type="primary">pyrF</name>
    <name evidence="14" type="ORF">SAMN02910343_00736</name>
</gene>
<dbReference type="InterPro" id="IPR011060">
    <property type="entry name" value="RibuloseP-bd_barrel"/>
</dbReference>
<dbReference type="GeneID" id="87755769"/>